<feature type="signal peptide" evidence="1">
    <location>
        <begin position="1"/>
        <end position="27"/>
    </location>
</feature>
<evidence type="ECO:0000256" key="1">
    <source>
        <dbReference type="SAM" id="SignalP"/>
    </source>
</evidence>
<keyword evidence="3" id="KW-1185">Reference proteome</keyword>
<feature type="chain" id="PRO_5042175297" evidence="1">
    <location>
        <begin position="28"/>
        <end position="97"/>
    </location>
</feature>
<dbReference type="EMBL" id="JADGKB010000154">
    <property type="protein sequence ID" value="KAJ3252110.1"/>
    <property type="molecule type" value="Genomic_DNA"/>
</dbReference>
<name>A0AAD5UDR0_9FUNG</name>
<sequence>MLPYSTMKFTYLFVASCLALPAQKREANPDYIGWPFYSKREANPDFIDWEYYAKRDANPDFIDWPFYSKRDAKADPDALIRNKREAQPEPAHVRFRK</sequence>
<comment type="caution">
    <text evidence="2">The sequence shown here is derived from an EMBL/GenBank/DDBJ whole genome shotgun (WGS) entry which is preliminary data.</text>
</comment>
<evidence type="ECO:0000313" key="3">
    <source>
        <dbReference type="Proteomes" id="UP001210925"/>
    </source>
</evidence>
<proteinExistence type="predicted"/>
<reference evidence="2" key="1">
    <citation type="submission" date="2020-05" db="EMBL/GenBank/DDBJ databases">
        <title>Phylogenomic resolution of chytrid fungi.</title>
        <authorList>
            <person name="Stajich J.E."/>
            <person name="Amses K."/>
            <person name="Simmons R."/>
            <person name="Seto K."/>
            <person name="Myers J."/>
            <person name="Bonds A."/>
            <person name="Quandt C.A."/>
            <person name="Barry K."/>
            <person name="Liu P."/>
            <person name="Grigoriev I."/>
            <person name="Longcore J.E."/>
            <person name="James T.Y."/>
        </authorList>
    </citation>
    <scope>NUCLEOTIDE SEQUENCE</scope>
    <source>
        <strain evidence="2">PLAUS21</strain>
    </source>
</reference>
<organism evidence="2 3">
    <name type="scientific">Boothiomyces macroporosus</name>
    <dbReference type="NCBI Taxonomy" id="261099"/>
    <lineage>
        <taxon>Eukaryota</taxon>
        <taxon>Fungi</taxon>
        <taxon>Fungi incertae sedis</taxon>
        <taxon>Chytridiomycota</taxon>
        <taxon>Chytridiomycota incertae sedis</taxon>
        <taxon>Chytridiomycetes</taxon>
        <taxon>Rhizophydiales</taxon>
        <taxon>Terramycetaceae</taxon>
        <taxon>Boothiomyces</taxon>
    </lineage>
</organism>
<dbReference type="AlphaFoldDB" id="A0AAD5UDR0"/>
<keyword evidence="1" id="KW-0732">Signal</keyword>
<accession>A0AAD5UDR0</accession>
<protein>
    <submittedName>
        <fullName evidence="2">Uncharacterized protein</fullName>
    </submittedName>
</protein>
<evidence type="ECO:0000313" key="2">
    <source>
        <dbReference type="EMBL" id="KAJ3252110.1"/>
    </source>
</evidence>
<gene>
    <name evidence="2" type="ORF">HK103_001842</name>
</gene>
<dbReference type="Proteomes" id="UP001210925">
    <property type="component" value="Unassembled WGS sequence"/>
</dbReference>